<dbReference type="EMBL" id="WRPM01000031">
    <property type="protein sequence ID" value="MVT25738.1"/>
    <property type="molecule type" value="Genomic_DNA"/>
</dbReference>
<dbReference type="RefSeq" id="WP_157321946.1">
    <property type="nucleotide sequence ID" value="NZ_BMFX01000007.1"/>
</dbReference>
<comment type="caution">
    <text evidence="2">The sequence shown here is derived from an EMBL/GenBank/DDBJ whole genome shotgun (WGS) entry which is preliminary data.</text>
</comment>
<organism evidence="2 3">
    <name type="scientific">Nesterenkonia alkaliphila</name>
    <dbReference type="NCBI Taxonomy" id="1463631"/>
    <lineage>
        <taxon>Bacteria</taxon>
        <taxon>Bacillati</taxon>
        <taxon>Actinomycetota</taxon>
        <taxon>Actinomycetes</taxon>
        <taxon>Micrococcales</taxon>
        <taxon>Micrococcaceae</taxon>
        <taxon>Nesterenkonia</taxon>
    </lineage>
</organism>
<protein>
    <submittedName>
        <fullName evidence="2">Uncharacterized protein</fullName>
    </submittedName>
</protein>
<dbReference type="Proteomes" id="UP000460157">
    <property type="component" value="Unassembled WGS sequence"/>
</dbReference>
<feature type="compositionally biased region" description="Polar residues" evidence="1">
    <location>
        <begin position="252"/>
        <end position="262"/>
    </location>
</feature>
<sequence>MSRSEIEKAQRDLDLFASRMQHFQRQILEHPVDTEQERANYNLLLAQGLGPQCNRADNAAYLLGTYLDQAEAAEAMEAYRDAVAKCIPSDGVEGSAPVPPRWRTLRAGLQDKLNASQLSQLGASPAMQQARHASAEAALMSWQPDNTPAATLSATKNFTEALGRWQAQCSVAELHGEPLVYDSSIPIQRAVEQVLTHDQRRLLDRELIQAKTLLTREADMIPEAEKTRALATLSSWQTGGVPPIPDRPAPTRQEQVSTTPTATGPLRLPEPLNTRMLETTAQPVQYSSPDLS</sequence>
<gene>
    <name evidence="2" type="ORF">GNZ21_05070</name>
</gene>
<evidence type="ECO:0000313" key="2">
    <source>
        <dbReference type="EMBL" id="MVT25738.1"/>
    </source>
</evidence>
<accession>A0A7K1UH00</accession>
<feature type="region of interest" description="Disordered" evidence="1">
    <location>
        <begin position="233"/>
        <end position="292"/>
    </location>
</feature>
<keyword evidence="3" id="KW-1185">Reference proteome</keyword>
<evidence type="ECO:0000256" key="1">
    <source>
        <dbReference type="SAM" id="MobiDB-lite"/>
    </source>
</evidence>
<proteinExistence type="predicted"/>
<name>A0A7K1UH00_9MICC</name>
<feature type="compositionally biased region" description="Polar residues" evidence="1">
    <location>
        <begin position="276"/>
        <end position="292"/>
    </location>
</feature>
<dbReference type="OrthoDB" id="4804134at2"/>
<reference evidence="2 3" key="1">
    <citation type="submission" date="2019-12" db="EMBL/GenBank/DDBJ databases">
        <title>Nesterenkonia muleiensis sp. nov., a novel actinobacterium isolated from sap of Populus euphratica.</title>
        <authorList>
            <person name="Wang R."/>
        </authorList>
    </citation>
    <scope>NUCLEOTIDE SEQUENCE [LARGE SCALE GENOMIC DNA]</scope>
    <source>
        <strain evidence="2 3">F10</strain>
    </source>
</reference>
<evidence type="ECO:0000313" key="3">
    <source>
        <dbReference type="Proteomes" id="UP000460157"/>
    </source>
</evidence>
<dbReference type="AlphaFoldDB" id="A0A7K1UH00"/>